<dbReference type="PROSITE" id="PS51041">
    <property type="entry name" value="EMI"/>
    <property type="match status" value="1"/>
</dbReference>
<feature type="signal peptide" evidence="4">
    <location>
        <begin position="1"/>
        <end position="32"/>
    </location>
</feature>
<name>A0A0N4VD30_ENTVE</name>
<accession>A0A0N4VD30</accession>
<keyword evidence="7" id="KW-1185">Reference proteome</keyword>
<evidence type="ECO:0000259" key="5">
    <source>
        <dbReference type="PROSITE" id="PS51041"/>
    </source>
</evidence>
<dbReference type="InterPro" id="IPR011489">
    <property type="entry name" value="EMI_domain"/>
</dbReference>
<feature type="chain" id="PRO_5043122878" evidence="4">
    <location>
        <begin position="33"/>
        <end position="371"/>
    </location>
</feature>
<protein>
    <submittedName>
        <fullName evidence="8">EMI domain-containing protein</fullName>
    </submittedName>
</protein>
<evidence type="ECO:0000256" key="2">
    <source>
        <dbReference type="ARBA" id="ARBA00023157"/>
    </source>
</evidence>
<dbReference type="EMBL" id="UXUI01009197">
    <property type="protein sequence ID" value="VDD93231.1"/>
    <property type="molecule type" value="Genomic_DNA"/>
</dbReference>
<organism evidence="8">
    <name type="scientific">Enterobius vermicularis</name>
    <name type="common">Human pinworm</name>
    <dbReference type="NCBI Taxonomy" id="51028"/>
    <lineage>
        <taxon>Eukaryota</taxon>
        <taxon>Metazoa</taxon>
        <taxon>Ecdysozoa</taxon>
        <taxon>Nematoda</taxon>
        <taxon>Chromadorea</taxon>
        <taxon>Rhabditida</taxon>
        <taxon>Spirurina</taxon>
        <taxon>Oxyuridomorpha</taxon>
        <taxon>Oxyuroidea</taxon>
        <taxon>Oxyuridae</taxon>
        <taxon>Enterobius</taxon>
    </lineage>
</organism>
<reference evidence="8" key="1">
    <citation type="submission" date="2017-02" db="UniProtKB">
        <authorList>
            <consortium name="WormBaseParasite"/>
        </authorList>
    </citation>
    <scope>IDENTIFICATION</scope>
</reference>
<proteinExistence type="predicted"/>
<reference evidence="6 7" key="2">
    <citation type="submission" date="2018-10" db="EMBL/GenBank/DDBJ databases">
        <authorList>
            <consortium name="Pathogen Informatics"/>
        </authorList>
    </citation>
    <scope>NUCLEOTIDE SEQUENCE [LARGE SCALE GENOMIC DNA]</scope>
</reference>
<evidence type="ECO:0000313" key="8">
    <source>
        <dbReference type="WBParaSite" id="EVEC_0000849801-mRNA-1"/>
    </source>
</evidence>
<feature type="transmembrane region" description="Helical" evidence="3">
    <location>
        <begin position="169"/>
        <end position="191"/>
    </location>
</feature>
<evidence type="ECO:0000313" key="7">
    <source>
        <dbReference type="Proteomes" id="UP000274131"/>
    </source>
</evidence>
<dbReference type="OrthoDB" id="6053916at2759"/>
<sequence length="371" mass="42222">MLRWREAAKLMHYCRQIVLVFFLVTLFGLCRSELHGDNVCTGEQLKDEIILVKQEQKVLLTTYERCLDIRQGFKCKVQREGTKVHYKETPKKTTEKVLQCCYGYYPTENETCIACEEGFFGFNCTQECRNCTEEEICHHRFGCCNPTTEGCGLPRSELFQHVQRSENQWMIPVLIASICVAAILLLGLIFYRKKYMKEKDPDLPTLTYHPHAKGYAPPVDEYREFNNPLYRQSAVEIAAKAEAGYADLKNRGPVREEAPQNEYATLDEVSEVTSPGPSSRVPLMHDAIPRCGMHADAFHTLLLTGFSNEVGFLLGACCIGVVVEVREGAFFVAEHLGTLSSSYKYEVPYRPVPSPECRVNENEENLKKEST</sequence>
<dbReference type="WBParaSite" id="EVEC_0000849801-mRNA-1">
    <property type="protein sequence ID" value="EVEC_0000849801-mRNA-1"/>
    <property type="gene ID" value="EVEC_0000849801"/>
</dbReference>
<keyword evidence="3" id="KW-0812">Transmembrane</keyword>
<dbReference type="STRING" id="51028.A0A0N4VD30"/>
<dbReference type="Proteomes" id="UP000274131">
    <property type="component" value="Unassembled WGS sequence"/>
</dbReference>
<keyword evidence="2" id="KW-1015">Disulfide bond</keyword>
<evidence type="ECO:0000313" key="6">
    <source>
        <dbReference type="EMBL" id="VDD93231.1"/>
    </source>
</evidence>
<evidence type="ECO:0000256" key="4">
    <source>
        <dbReference type="SAM" id="SignalP"/>
    </source>
</evidence>
<feature type="domain" description="EMI" evidence="5">
    <location>
        <begin position="36"/>
        <end position="114"/>
    </location>
</feature>
<keyword evidence="3" id="KW-1133">Transmembrane helix</keyword>
<keyword evidence="3" id="KW-0472">Membrane</keyword>
<dbReference type="AlphaFoldDB" id="A0A0N4VD30"/>
<keyword evidence="1 4" id="KW-0732">Signal</keyword>
<evidence type="ECO:0000256" key="3">
    <source>
        <dbReference type="SAM" id="Phobius"/>
    </source>
</evidence>
<gene>
    <name evidence="6" type="ORF">EVEC_LOCUS7982</name>
</gene>
<evidence type="ECO:0000256" key="1">
    <source>
        <dbReference type="ARBA" id="ARBA00022729"/>
    </source>
</evidence>